<name>A0ABT9KGY5_9PAST</name>
<gene>
    <name evidence="3" type="ORF">O7M46_10170</name>
</gene>
<keyword evidence="4" id="KW-1185">Reference proteome</keyword>
<evidence type="ECO:0000259" key="2">
    <source>
        <dbReference type="Pfam" id="PF14436"/>
    </source>
</evidence>
<evidence type="ECO:0000313" key="4">
    <source>
        <dbReference type="Proteomes" id="UP001224083"/>
    </source>
</evidence>
<dbReference type="InterPro" id="IPR029501">
    <property type="entry name" value="EndoU_bac"/>
</dbReference>
<reference evidence="3 4" key="1">
    <citation type="submission" date="2022-12" db="EMBL/GenBank/DDBJ databases">
        <title>Genome sequence of Pasteurellaceae Bisgaard Taxon 45.</title>
        <authorList>
            <person name="Foggin C."/>
            <person name="Rosen L.E."/>
            <person name="Henton M."/>
            <person name="Buys A."/>
            <person name="Floyd T."/>
            <person name="Turner A.D."/>
            <person name="Tarbin J."/>
            <person name="Lloyd A.S."/>
            <person name="Chaitezvi C."/>
            <person name="Ellis R.J."/>
            <person name="Roberts H.C."/>
            <person name="Dastjerdi A."/>
            <person name="Nunez A."/>
            <person name="Van Vliet A.H."/>
            <person name="Steinbach F."/>
        </authorList>
    </citation>
    <scope>NUCLEOTIDE SEQUENCE [LARGE SCALE GENOMIC DNA]</scope>
    <source>
        <strain evidence="3 4">VF20HR</strain>
    </source>
</reference>
<dbReference type="Pfam" id="PF14436">
    <property type="entry name" value="EndoU_bacteria"/>
    <property type="match status" value="1"/>
</dbReference>
<evidence type="ECO:0000256" key="1">
    <source>
        <dbReference type="SAM" id="MobiDB-lite"/>
    </source>
</evidence>
<feature type="region of interest" description="Disordered" evidence="1">
    <location>
        <begin position="26"/>
        <end position="51"/>
    </location>
</feature>
<sequence>MIEGIKAGDIAIVASTLAVRKLLDKKADKAAPTPQEDVEKLGKHNPNWNPHLNERISQREAGFYLKEQRLNKEASQIASSISLPIKAKVWLTHIINGQRKGNLFVGGHTTLGNVVVDKVIKEYPNGVYEARVLIPNPKAQTDPTAPKFLEKKGNKGVSTMFPRTWTEDRLKVELEYAFKNRSKVEGFKDKWKGTTKSGVEVIYQFDKSGNISTVYPVIN</sequence>
<protein>
    <submittedName>
        <fullName evidence="3">EndoU domain-containing protein</fullName>
    </submittedName>
</protein>
<evidence type="ECO:0000313" key="3">
    <source>
        <dbReference type="EMBL" id="MDP9501322.1"/>
    </source>
</evidence>
<dbReference type="EMBL" id="JAQAHH010000009">
    <property type="protein sequence ID" value="MDP9501322.1"/>
    <property type="molecule type" value="Genomic_DNA"/>
</dbReference>
<feature type="domain" description="Bacterial EndoU nuclease" evidence="2">
    <location>
        <begin position="92"/>
        <end position="217"/>
    </location>
</feature>
<accession>A0ABT9KGY5</accession>
<comment type="caution">
    <text evidence="3">The sequence shown here is derived from an EMBL/GenBank/DDBJ whole genome shotgun (WGS) entry which is preliminary data.</text>
</comment>
<proteinExistence type="predicted"/>
<organism evidence="3 4">
    <name type="scientific">Bisgaard Taxon 45</name>
    <dbReference type="NCBI Taxonomy" id="304289"/>
    <lineage>
        <taxon>Bacteria</taxon>
        <taxon>Pseudomonadati</taxon>
        <taxon>Pseudomonadota</taxon>
        <taxon>Gammaproteobacteria</taxon>
        <taxon>Pasteurellales</taxon>
        <taxon>Pasteurellaceae</taxon>
    </lineage>
</organism>
<dbReference type="Proteomes" id="UP001224083">
    <property type="component" value="Unassembled WGS sequence"/>
</dbReference>